<dbReference type="PROSITE" id="PS50110">
    <property type="entry name" value="RESPONSE_REGULATORY"/>
    <property type="match status" value="1"/>
</dbReference>
<dbReference type="Gene3D" id="2.40.50.1020">
    <property type="entry name" value="LytTr DNA-binding domain"/>
    <property type="match status" value="1"/>
</dbReference>
<feature type="modified residue" description="4-aspartylphosphate" evidence="1">
    <location>
        <position position="55"/>
    </location>
</feature>
<name>A0A246JFH1_9BURK</name>
<dbReference type="EMBL" id="NIOF01000003">
    <property type="protein sequence ID" value="OWQ91365.1"/>
    <property type="molecule type" value="Genomic_DNA"/>
</dbReference>
<feature type="domain" description="Response regulatory" evidence="2">
    <location>
        <begin position="3"/>
        <end position="122"/>
    </location>
</feature>
<evidence type="ECO:0000313" key="5">
    <source>
        <dbReference type="Proteomes" id="UP000197468"/>
    </source>
</evidence>
<dbReference type="AlphaFoldDB" id="A0A246JFH1"/>
<keyword evidence="5" id="KW-1185">Reference proteome</keyword>
<dbReference type="PANTHER" id="PTHR37299:SF1">
    <property type="entry name" value="STAGE 0 SPORULATION PROTEIN A HOMOLOG"/>
    <property type="match status" value="1"/>
</dbReference>
<sequence length="272" mass="30274">MPTALIAEDEELLAAHLRQELKALWPALEVVAMATHGEEAITLALRHRPEVCFFDIRMPGMTGLEAAAQLADEWPDGEPFPLLVFVTAYDQFALQAFERAAVDYVLKPVQRERLAQTVDRLRTALAGRQTPPAALESAIEQLRGLLGVSGATAGVDSSVSSGTTAPLRHLQVGVGDAIVLVPLDEIVYMEAADKYVRVLTADQEYLVRISLRELLPQLDAQRFWQVHRGHIVHVDAIDRVHRDEAGKLTLRLHRRPERLAVSRMYGHLFKAM</sequence>
<dbReference type="OrthoDB" id="236568at2"/>
<keyword evidence="1" id="KW-0597">Phosphoprotein</keyword>
<dbReference type="GO" id="GO:0003677">
    <property type="term" value="F:DNA binding"/>
    <property type="evidence" value="ECO:0007669"/>
    <property type="project" value="UniProtKB-KW"/>
</dbReference>
<dbReference type="PANTHER" id="PTHR37299">
    <property type="entry name" value="TRANSCRIPTIONAL REGULATOR-RELATED"/>
    <property type="match status" value="1"/>
</dbReference>
<dbReference type="GO" id="GO:0000156">
    <property type="term" value="F:phosphorelay response regulator activity"/>
    <property type="evidence" value="ECO:0007669"/>
    <property type="project" value="InterPro"/>
</dbReference>
<dbReference type="Pfam" id="PF04397">
    <property type="entry name" value="LytTR"/>
    <property type="match status" value="1"/>
</dbReference>
<organism evidence="4 5">
    <name type="scientific">Roseateles aquatilis</name>
    <dbReference type="NCBI Taxonomy" id="431061"/>
    <lineage>
        <taxon>Bacteria</taxon>
        <taxon>Pseudomonadati</taxon>
        <taxon>Pseudomonadota</taxon>
        <taxon>Betaproteobacteria</taxon>
        <taxon>Burkholderiales</taxon>
        <taxon>Sphaerotilaceae</taxon>
        <taxon>Roseateles</taxon>
    </lineage>
</organism>
<dbReference type="Gene3D" id="3.40.50.2300">
    <property type="match status" value="1"/>
</dbReference>
<reference evidence="4 5" key="1">
    <citation type="journal article" date="2008" name="Int. J. Syst. Evol. Microbiol.">
        <title>Description of Roseateles aquatilis sp. nov. and Roseateles terrae sp. nov., in the class Betaproteobacteria, and emended description of the genus Roseateles.</title>
        <authorList>
            <person name="Gomila M."/>
            <person name="Bowien B."/>
            <person name="Falsen E."/>
            <person name="Moore E.R."/>
            <person name="Lalucat J."/>
        </authorList>
    </citation>
    <scope>NUCLEOTIDE SEQUENCE [LARGE SCALE GENOMIC DNA]</scope>
    <source>
        <strain evidence="4 5">CCUG 48205</strain>
    </source>
</reference>
<dbReference type="RefSeq" id="WP_088384592.1">
    <property type="nucleotide sequence ID" value="NZ_NIOF01000003.1"/>
</dbReference>
<dbReference type="Pfam" id="PF00072">
    <property type="entry name" value="Response_reg"/>
    <property type="match status" value="1"/>
</dbReference>
<dbReference type="InterPro" id="IPR007492">
    <property type="entry name" value="LytTR_DNA-bd_dom"/>
</dbReference>
<protein>
    <submittedName>
        <fullName evidence="4">DNA-binding response regulator</fullName>
    </submittedName>
</protein>
<gene>
    <name evidence="4" type="ORF">CDN99_09360</name>
</gene>
<evidence type="ECO:0000259" key="3">
    <source>
        <dbReference type="PROSITE" id="PS50930"/>
    </source>
</evidence>
<dbReference type="SUPFAM" id="SSF52172">
    <property type="entry name" value="CheY-like"/>
    <property type="match status" value="1"/>
</dbReference>
<dbReference type="InterPro" id="IPR001789">
    <property type="entry name" value="Sig_transdc_resp-reg_receiver"/>
</dbReference>
<evidence type="ECO:0000256" key="1">
    <source>
        <dbReference type="PROSITE-ProRule" id="PRU00169"/>
    </source>
</evidence>
<dbReference type="InterPro" id="IPR011006">
    <property type="entry name" value="CheY-like_superfamily"/>
</dbReference>
<comment type="caution">
    <text evidence="4">The sequence shown here is derived from an EMBL/GenBank/DDBJ whole genome shotgun (WGS) entry which is preliminary data.</text>
</comment>
<proteinExistence type="predicted"/>
<dbReference type="SMART" id="SM00448">
    <property type="entry name" value="REC"/>
    <property type="match status" value="1"/>
</dbReference>
<accession>A0A246JFH1</accession>
<keyword evidence="4" id="KW-0238">DNA-binding</keyword>
<dbReference type="SMART" id="SM00850">
    <property type="entry name" value="LytTR"/>
    <property type="match status" value="1"/>
</dbReference>
<dbReference type="PROSITE" id="PS50930">
    <property type="entry name" value="HTH_LYTTR"/>
    <property type="match status" value="1"/>
</dbReference>
<evidence type="ECO:0000259" key="2">
    <source>
        <dbReference type="PROSITE" id="PS50110"/>
    </source>
</evidence>
<dbReference type="InterPro" id="IPR046947">
    <property type="entry name" value="LytR-like"/>
</dbReference>
<evidence type="ECO:0000313" key="4">
    <source>
        <dbReference type="EMBL" id="OWQ91365.1"/>
    </source>
</evidence>
<dbReference type="Proteomes" id="UP000197468">
    <property type="component" value="Unassembled WGS sequence"/>
</dbReference>
<feature type="domain" description="HTH LytTR-type" evidence="3">
    <location>
        <begin position="174"/>
        <end position="272"/>
    </location>
</feature>